<keyword evidence="12" id="KW-1185">Reference proteome</keyword>
<dbReference type="RefSeq" id="WP_370719311.1">
    <property type="nucleotide sequence ID" value="NZ_JBGGTQ010000005.1"/>
</dbReference>
<feature type="transmembrane region" description="Helical" evidence="9">
    <location>
        <begin position="147"/>
        <end position="167"/>
    </location>
</feature>
<protein>
    <submittedName>
        <fullName evidence="11">MFS transporter</fullName>
    </submittedName>
</protein>
<dbReference type="InterPro" id="IPR020846">
    <property type="entry name" value="MFS_dom"/>
</dbReference>
<keyword evidence="5" id="KW-0762">Sugar transport</keyword>
<dbReference type="PANTHER" id="PTHR23535">
    <property type="entry name" value="SUGAR EFFLUX TRANSPORTER A-RELATED"/>
    <property type="match status" value="1"/>
</dbReference>
<evidence type="ECO:0000256" key="8">
    <source>
        <dbReference type="ARBA" id="ARBA00023136"/>
    </source>
</evidence>
<dbReference type="PROSITE" id="PS50850">
    <property type="entry name" value="MFS"/>
    <property type="match status" value="1"/>
</dbReference>
<dbReference type="PANTHER" id="PTHR23535:SF2">
    <property type="entry name" value="SUGAR EFFLUX TRANSPORTER A-RELATED"/>
    <property type="match status" value="1"/>
</dbReference>
<gene>
    <name evidence="11" type="ORF">AB2L28_12675</name>
</gene>
<dbReference type="InterPro" id="IPR036259">
    <property type="entry name" value="MFS_trans_sf"/>
</dbReference>
<dbReference type="Proteomes" id="UP001566476">
    <property type="component" value="Unassembled WGS sequence"/>
</dbReference>
<evidence type="ECO:0000313" key="11">
    <source>
        <dbReference type="EMBL" id="MEZ0493088.1"/>
    </source>
</evidence>
<feature type="transmembrane region" description="Helical" evidence="9">
    <location>
        <begin position="84"/>
        <end position="100"/>
    </location>
</feature>
<evidence type="ECO:0000259" key="10">
    <source>
        <dbReference type="PROSITE" id="PS50850"/>
    </source>
</evidence>
<evidence type="ECO:0000256" key="1">
    <source>
        <dbReference type="ARBA" id="ARBA00004651"/>
    </source>
</evidence>
<dbReference type="EMBL" id="JBGGTQ010000005">
    <property type="protein sequence ID" value="MEZ0493088.1"/>
    <property type="molecule type" value="Genomic_DNA"/>
</dbReference>
<dbReference type="Pfam" id="PF07690">
    <property type="entry name" value="MFS_1"/>
    <property type="match status" value="1"/>
</dbReference>
<feature type="transmembrane region" description="Helical" evidence="9">
    <location>
        <begin position="173"/>
        <end position="194"/>
    </location>
</feature>
<evidence type="ECO:0000256" key="9">
    <source>
        <dbReference type="SAM" id="Phobius"/>
    </source>
</evidence>
<organism evidence="11 12">
    <name type="scientific">Kineococcus mangrovi</name>
    <dbReference type="NCBI Taxonomy" id="1660183"/>
    <lineage>
        <taxon>Bacteria</taxon>
        <taxon>Bacillati</taxon>
        <taxon>Actinomycetota</taxon>
        <taxon>Actinomycetes</taxon>
        <taxon>Kineosporiales</taxon>
        <taxon>Kineosporiaceae</taxon>
        <taxon>Kineococcus</taxon>
    </lineage>
</organism>
<comment type="caution">
    <text evidence="11">The sequence shown here is derived from an EMBL/GenBank/DDBJ whole genome shotgun (WGS) entry which is preliminary data.</text>
</comment>
<evidence type="ECO:0000256" key="5">
    <source>
        <dbReference type="ARBA" id="ARBA00022597"/>
    </source>
</evidence>
<keyword evidence="7 9" id="KW-1133">Transmembrane helix</keyword>
<comment type="similarity">
    <text evidence="2">Belongs to the major facilitator superfamily. Set transporter family.</text>
</comment>
<keyword evidence="6 9" id="KW-0812">Transmembrane</keyword>
<keyword evidence="8 9" id="KW-0472">Membrane</keyword>
<accession>A0ABV4I326</accession>
<feature type="domain" description="Major facilitator superfamily (MFS) profile" evidence="10">
    <location>
        <begin position="224"/>
        <end position="408"/>
    </location>
</feature>
<name>A0ABV4I326_9ACTN</name>
<feature type="transmembrane region" description="Helical" evidence="9">
    <location>
        <begin position="340"/>
        <end position="362"/>
    </location>
</feature>
<evidence type="ECO:0000256" key="4">
    <source>
        <dbReference type="ARBA" id="ARBA00022475"/>
    </source>
</evidence>
<evidence type="ECO:0000256" key="6">
    <source>
        <dbReference type="ARBA" id="ARBA00022692"/>
    </source>
</evidence>
<feature type="transmembrane region" description="Helical" evidence="9">
    <location>
        <begin position="289"/>
        <end position="307"/>
    </location>
</feature>
<feature type="transmembrane region" description="Helical" evidence="9">
    <location>
        <begin position="261"/>
        <end position="282"/>
    </location>
</feature>
<keyword evidence="3" id="KW-0813">Transport</keyword>
<feature type="transmembrane region" description="Helical" evidence="9">
    <location>
        <begin position="374"/>
        <end position="397"/>
    </location>
</feature>
<evidence type="ECO:0000313" key="12">
    <source>
        <dbReference type="Proteomes" id="UP001566476"/>
    </source>
</evidence>
<evidence type="ECO:0000256" key="7">
    <source>
        <dbReference type="ARBA" id="ARBA00022989"/>
    </source>
</evidence>
<comment type="subcellular location">
    <subcellularLocation>
        <location evidence="1">Cell membrane</location>
        <topology evidence="1">Multi-pass membrane protein</topology>
    </subcellularLocation>
</comment>
<evidence type="ECO:0000256" key="2">
    <source>
        <dbReference type="ARBA" id="ARBA00006523"/>
    </source>
</evidence>
<dbReference type="InterPro" id="IPR011701">
    <property type="entry name" value="MFS"/>
</dbReference>
<feature type="transmembrane region" description="Helical" evidence="9">
    <location>
        <begin position="225"/>
        <end position="249"/>
    </location>
</feature>
<reference evidence="11 12" key="1">
    <citation type="submission" date="2024-07" db="EMBL/GenBank/DDBJ databases">
        <authorList>
            <person name="Thanompreechachai J."/>
            <person name="Duangmal K."/>
        </authorList>
    </citation>
    <scope>NUCLEOTIDE SEQUENCE [LARGE SCALE GENOMIC DNA]</scope>
    <source>
        <strain evidence="11 12">TBRC 1896</strain>
    </source>
</reference>
<proteinExistence type="inferred from homology"/>
<feature type="transmembrane region" description="Helical" evidence="9">
    <location>
        <begin position="21"/>
        <end position="43"/>
    </location>
</feature>
<keyword evidence="4" id="KW-1003">Cell membrane</keyword>
<dbReference type="Gene3D" id="1.20.1250.20">
    <property type="entry name" value="MFS general substrate transporter like domains"/>
    <property type="match status" value="2"/>
</dbReference>
<evidence type="ECO:0000256" key="3">
    <source>
        <dbReference type="ARBA" id="ARBA00022448"/>
    </source>
</evidence>
<sequence>MDEGTTRHRRRPVLLTRPFTTLAGSVVLLGLADSVVGSYYVLFLHDHADLSATRIGLLFSLPALGGIAFTLWSGRRFDRRPTRTWALLATASSAAGYALLTTTTSFAWLLLISVTLLAVYQAIYPQLFAMAPTVLGSGASGRRAVPLLRSGWSLAWALGPLVAGLLLVPRIGYLGMLWVTVGLLVLTVLSTAAVPSPGAGPAPIPDLDPGTASAARPRTVPRAGLVLLTASVVLFFLAMFAGGLALPLYVTQGLGLPEEVVGTLFALCAVVEIVAAVALVALPPRLSRRGLLVGGILALAVHFALTAAADGVVLLLVAQVPRGVAVTVLAAAGMRFFHEVLAPATGFATTLFSAAADGGFLLSGVLGGVAVDALGYRSTLICGAVVAVLAAGVLLASPVTAPRAAARP</sequence>
<dbReference type="SUPFAM" id="SSF103473">
    <property type="entry name" value="MFS general substrate transporter"/>
    <property type="match status" value="1"/>
</dbReference>
<feature type="transmembrane region" description="Helical" evidence="9">
    <location>
        <begin position="55"/>
        <end position="72"/>
    </location>
</feature>